<feature type="domain" description="C2H2-type" evidence="13">
    <location>
        <begin position="462"/>
        <end position="490"/>
    </location>
</feature>
<keyword evidence="15" id="KW-1185">Reference proteome</keyword>
<dbReference type="InterPro" id="IPR013087">
    <property type="entry name" value="Znf_C2H2_type"/>
</dbReference>
<dbReference type="GO" id="GO:0008270">
    <property type="term" value="F:zinc ion binding"/>
    <property type="evidence" value="ECO:0007669"/>
    <property type="project" value="UniProtKB-KW"/>
</dbReference>
<feature type="region of interest" description="Disordered" evidence="12">
    <location>
        <begin position="680"/>
        <end position="700"/>
    </location>
</feature>
<dbReference type="SUPFAM" id="SSF57667">
    <property type="entry name" value="beta-beta-alpha zinc fingers"/>
    <property type="match status" value="6"/>
</dbReference>
<evidence type="ECO:0000256" key="8">
    <source>
        <dbReference type="ARBA" id="ARBA00023125"/>
    </source>
</evidence>
<keyword evidence="8" id="KW-0238">DNA-binding</keyword>
<evidence type="ECO:0000256" key="4">
    <source>
        <dbReference type="ARBA" id="ARBA00022737"/>
    </source>
</evidence>
<dbReference type="OrthoDB" id="6077919at2759"/>
<reference evidence="14 15" key="1">
    <citation type="submission" date="2018-04" db="EMBL/GenBank/DDBJ databases">
        <authorList>
            <person name="Zhang X."/>
            <person name="Yuan J."/>
            <person name="Li F."/>
            <person name="Xiang J."/>
        </authorList>
    </citation>
    <scope>NUCLEOTIDE SEQUENCE [LARGE SCALE GENOMIC DNA]</scope>
    <source>
        <tissue evidence="14">Muscle</tissue>
    </source>
</reference>
<dbReference type="STRING" id="6689.A0A3R7MD71"/>
<feature type="domain" description="C2H2-type" evidence="13">
    <location>
        <begin position="718"/>
        <end position="745"/>
    </location>
</feature>
<feature type="domain" description="C2H2-type" evidence="13">
    <location>
        <begin position="834"/>
        <end position="861"/>
    </location>
</feature>
<feature type="domain" description="C2H2-type" evidence="13">
    <location>
        <begin position="360"/>
        <end position="387"/>
    </location>
</feature>
<feature type="compositionally biased region" description="Low complexity" evidence="12">
    <location>
        <begin position="131"/>
        <end position="140"/>
    </location>
</feature>
<evidence type="ECO:0000256" key="1">
    <source>
        <dbReference type="ARBA" id="ARBA00004123"/>
    </source>
</evidence>
<dbReference type="GO" id="GO:0003677">
    <property type="term" value="F:DNA binding"/>
    <property type="evidence" value="ECO:0007669"/>
    <property type="project" value="UniProtKB-KW"/>
</dbReference>
<feature type="domain" description="C2H2-type" evidence="13">
    <location>
        <begin position="806"/>
        <end position="833"/>
    </location>
</feature>
<feature type="domain" description="C2H2-type" evidence="13">
    <location>
        <begin position="302"/>
        <end position="330"/>
    </location>
</feature>
<feature type="domain" description="C2H2-type" evidence="13">
    <location>
        <begin position="388"/>
        <end position="410"/>
    </location>
</feature>
<keyword evidence="9" id="KW-0804">Transcription</keyword>
<dbReference type="Proteomes" id="UP000283509">
    <property type="component" value="Unassembled WGS sequence"/>
</dbReference>
<dbReference type="PANTHER" id="PTHR24394:SF29">
    <property type="entry name" value="MYONEURIN"/>
    <property type="match status" value="1"/>
</dbReference>
<dbReference type="EMBL" id="QCYY01001240">
    <property type="protein sequence ID" value="ROT79465.1"/>
    <property type="molecule type" value="Genomic_DNA"/>
</dbReference>
<evidence type="ECO:0000313" key="14">
    <source>
        <dbReference type="EMBL" id="ROT79465.1"/>
    </source>
</evidence>
<keyword evidence="7" id="KW-0805">Transcription regulation</keyword>
<evidence type="ECO:0000256" key="9">
    <source>
        <dbReference type="ARBA" id="ARBA00023163"/>
    </source>
</evidence>
<evidence type="ECO:0000256" key="3">
    <source>
        <dbReference type="ARBA" id="ARBA00022723"/>
    </source>
</evidence>
<keyword evidence="3" id="KW-0479">Metal-binding</keyword>
<organism evidence="14 15">
    <name type="scientific">Penaeus vannamei</name>
    <name type="common">Whiteleg shrimp</name>
    <name type="synonym">Litopenaeus vannamei</name>
    <dbReference type="NCBI Taxonomy" id="6689"/>
    <lineage>
        <taxon>Eukaryota</taxon>
        <taxon>Metazoa</taxon>
        <taxon>Ecdysozoa</taxon>
        <taxon>Arthropoda</taxon>
        <taxon>Crustacea</taxon>
        <taxon>Multicrustacea</taxon>
        <taxon>Malacostraca</taxon>
        <taxon>Eumalacostraca</taxon>
        <taxon>Eucarida</taxon>
        <taxon>Decapoda</taxon>
        <taxon>Dendrobranchiata</taxon>
        <taxon>Penaeoidea</taxon>
        <taxon>Penaeidae</taxon>
        <taxon>Penaeus</taxon>
    </lineage>
</organism>
<evidence type="ECO:0000256" key="2">
    <source>
        <dbReference type="ARBA" id="ARBA00006991"/>
    </source>
</evidence>
<feature type="region of interest" description="Disordered" evidence="12">
    <location>
        <begin position="116"/>
        <end position="143"/>
    </location>
</feature>
<comment type="subcellular location">
    <subcellularLocation>
        <location evidence="1">Nucleus</location>
    </subcellularLocation>
</comment>
<dbReference type="PROSITE" id="PS50157">
    <property type="entry name" value="ZINC_FINGER_C2H2_2"/>
    <property type="match status" value="8"/>
</dbReference>
<feature type="region of interest" description="Disordered" evidence="12">
    <location>
        <begin position="190"/>
        <end position="211"/>
    </location>
</feature>
<name>A0A3R7MD71_PENVA</name>
<keyword evidence="10" id="KW-0539">Nucleus</keyword>
<dbReference type="PANTHER" id="PTHR24394">
    <property type="entry name" value="ZINC FINGER PROTEIN"/>
    <property type="match status" value="1"/>
</dbReference>
<dbReference type="Pfam" id="PF00096">
    <property type="entry name" value="zf-C2H2"/>
    <property type="match status" value="3"/>
</dbReference>
<keyword evidence="5 11" id="KW-0863">Zinc-finger</keyword>
<evidence type="ECO:0000259" key="13">
    <source>
        <dbReference type="PROSITE" id="PS50157"/>
    </source>
</evidence>
<dbReference type="SMART" id="SM00355">
    <property type="entry name" value="ZnF_C2H2"/>
    <property type="match status" value="12"/>
</dbReference>
<keyword evidence="4" id="KW-0677">Repeat</keyword>
<protein>
    <recommendedName>
        <fullName evidence="13">C2H2-type domain-containing protein</fullName>
    </recommendedName>
</protein>
<dbReference type="GO" id="GO:0000981">
    <property type="term" value="F:DNA-binding transcription factor activity, RNA polymerase II-specific"/>
    <property type="evidence" value="ECO:0007669"/>
    <property type="project" value="TreeGrafter"/>
</dbReference>
<comment type="similarity">
    <text evidence="2">Belongs to the krueppel C2H2-type zinc-finger protein family.</text>
</comment>
<feature type="region of interest" description="Disordered" evidence="12">
    <location>
        <begin position="609"/>
        <end position="629"/>
    </location>
</feature>
<comment type="caution">
    <text evidence="14">The sequence shown here is derived from an EMBL/GenBank/DDBJ whole genome shotgun (WGS) entry which is preliminary data.</text>
</comment>
<dbReference type="FunFam" id="3.30.160.60:FF:000087">
    <property type="entry name" value="Zinc finger protein 354B"/>
    <property type="match status" value="1"/>
</dbReference>
<proteinExistence type="inferred from homology"/>
<feature type="domain" description="C2H2-type" evidence="13">
    <location>
        <begin position="747"/>
        <end position="775"/>
    </location>
</feature>
<gene>
    <name evidence="14" type="ORF">C7M84_001813</name>
</gene>
<evidence type="ECO:0000256" key="12">
    <source>
        <dbReference type="SAM" id="MobiDB-lite"/>
    </source>
</evidence>
<evidence type="ECO:0000256" key="6">
    <source>
        <dbReference type="ARBA" id="ARBA00022833"/>
    </source>
</evidence>
<dbReference type="Gene3D" id="3.30.160.60">
    <property type="entry name" value="Classic Zinc Finger"/>
    <property type="match status" value="9"/>
</dbReference>
<sequence>MNNVVVEEASRRRPGISLSALEGLPAAPVTPAHVSLGEAKAVVTLQEAAGNETMVALQEAGENEPLILCPLEEPGAAGVRQGHAHHHLPTGATLTYAALDEGVNIVLQPLKTEPHAHASPVGLAGDDAHQGESQGEQEGGVAPADAHTITLNSADGSTLHTLPAAYTQHLEHAYGDLVLVGGGSGAADVGGAAAAGGTRLEDGDGGADEGRRPDEEVLLLSARLATRDSLLPPRRNRRCGNPGGLTCPVCRTQFKSGRQYHGHLHVHRGHGVWQCDMCEHTSDTAVALSLHKSEAHHEARPYKCPHCALSFPKSLMLEDHVRSVHNKERPYTCSFCTKGFYARPTRLKMHLNLHLGIKSNVCHVCGRQFSHPSNLIRHQRLHTGIKPYVCFTCGKRFTQVTLLHQHRASHQPGAGVCPLCPATFRSAAGLRKHSKLEHKKPMTLQEAARIIRGQRTSTGRSYYCQVCGAQFSIKSELKAHEQQEHGDSTEHRCASCNKVFSRPPRSKEEERRNRLLGPQELSTSAALTSITATPVNAHPGERVSYVVKKGTKSSRNKVLEIDAARPDALSEDDFPAPCCPKDHHDQRAGPTPGLLQDGQTMMSLPPEIEEGESAPAGLGGGEDSASGLDHMDADKAALPLASIKLEPQTEDDLDQMTLRTRPCCPSSPWTRCRRRPRSRVSRAFVPSRQEEPQHRSQGRKRWNFQQHIATHDASLHKYKCDTCGHTFAYRSTLNKHVLKHRSPPQLHPCQLCKKTYKRPASLKQHHKREHMQQRPYVCELCVGKTSSGRATSNITCGRIHKKEQPYMCFACGREFSHLSHLHRHERIHTGERPHKCPYCPKKFIQLVTLKIHLKKHEKLAPEELKPADEGLRGKEEVVSTWA</sequence>
<evidence type="ECO:0000256" key="11">
    <source>
        <dbReference type="PROSITE-ProRule" id="PRU00042"/>
    </source>
</evidence>
<evidence type="ECO:0000256" key="5">
    <source>
        <dbReference type="ARBA" id="ARBA00022771"/>
    </source>
</evidence>
<dbReference type="GO" id="GO:0005634">
    <property type="term" value="C:nucleus"/>
    <property type="evidence" value="ECO:0007669"/>
    <property type="project" value="UniProtKB-SubCell"/>
</dbReference>
<evidence type="ECO:0000256" key="7">
    <source>
        <dbReference type="ARBA" id="ARBA00023015"/>
    </source>
</evidence>
<keyword evidence="6" id="KW-0862">Zinc</keyword>
<feature type="region of interest" description="Disordered" evidence="12">
    <location>
        <begin position="499"/>
        <end position="522"/>
    </location>
</feature>
<dbReference type="AlphaFoldDB" id="A0A3R7MD71"/>
<evidence type="ECO:0000313" key="15">
    <source>
        <dbReference type="Proteomes" id="UP000283509"/>
    </source>
</evidence>
<accession>A0A3R7MD71</accession>
<reference evidence="14 15" key="2">
    <citation type="submission" date="2019-01" db="EMBL/GenBank/DDBJ databases">
        <title>The decoding of complex shrimp genome reveals the adaptation for benthos swimmer, frequently molting mechanism and breeding impact on genome.</title>
        <authorList>
            <person name="Sun Y."/>
            <person name="Gao Y."/>
            <person name="Yu Y."/>
        </authorList>
    </citation>
    <scope>NUCLEOTIDE SEQUENCE [LARGE SCALE GENOMIC DNA]</scope>
    <source>
        <tissue evidence="14">Muscle</tissue>
    </source>
</reference>
<dbReference type="InterPro" id="IPR036236">
    <property type="entry name" value="Znf_C2H2_sf"/>
</dbReference>
<dbReference type="PROSITE" id="PS00028">
    <property type="entry name" value="ZINC_FINGER_C2H2_1"/>
    <property type="match status" value="10"/>
</dbReference>
<evidence type="ECO:0000256" key="10">
    <source>
        <dbReference type="ARBA" id="ARBA00023242"/>
    </source>
</evidence>
<dbReference type="FunFam" id="3.30.160.60:FF:000761">
    <property type="entry name" value="Zinc finger protein 449"/>
    <property type="match status" value="1"/>
</dbReference>
<dbReference type="FunFam" id="3.30.160.60:FF:000446">
    <property type="entry name" value="Zinc finger protein"/>
    <property type="match status" value="2"/>
</dbReference>